<dbReference type="GO" id="GO:0005789">
    <property type="term" value="C:endoplasmic reticulum membrane"/>
    <property type="evidence" value="ECO:0007669"/>
    <property type="project" value="UniProtKB-SubCell"/>
</dbReference>
<evidence type="ECO:0000313" key="12">
    <source>
        <dbReference type="EMBL" id="CAH1402342.1"/>
    </source>
</evidence>
<evidence type="ECO:0000313" key="13">
    <source>
        <dbReference type="Proteomes" id="UP001152798"/>
    </source>
</evidence>
<evidence type="ECO:0000256" key="6">
    <source>
        <dbReference type="ARBA" id="ARBA00022824"/>
    </source>
</evidence>
<keyword evidence="10" id="KW-0012">Acyltransferase</keyword>
<name>A0A9P0MTT8_NEZVI</name>
<reference evidence="12" key="1">
    <citation type="submission" date="2022-01" db="EMBL/GenBank/DDBJ databases">
        <authorList>
            <person name="King R."/>
        </authorList>
    </citation>
    <scope>NUCLEOTIDE SEQUENCE</scope>
</reference>
<accession>A0A9P0MTT8</accession>
<keyword evidence="9 11" id="KW-0472">Membrane</keyword>
<comment type="subcellular location">
    <subcellularLocation>
        <location evidence="1 11">Endoplasmic reticulum membrane</location>
        <topology evidence="1 11">Multi-pass membrane protein</topology>
    </subcellularLocation>
</comment>
<dbReference type="OrthoDB" id="264532at2759"/>
<sequence length="335" mass="38218">MDWVYKKLWIIKENLLNTFATSFVLGMFYFGPLVSVLITTSLVLSPLSPLLPFYLIWMYLDRKTPFRKGRRMGLLRSAKLHQRFRDYFPMSLIKTADIPPTKNYIFCCFPHGILGVGVHGEFSGENPQFQKLFPGINPLCHTLDSNFYYPFSREYVISMGYRSVSKEALLNNLTKGPGNASVIVVGGSAEAMHCKTGEHRVILRNRKGFVKLAITCGADLVPIYAFGENDLYHHYMFPEDSIIYKIQQAVRSFTGVAPTLVSGRGLFQSIFGLLPYKRPLHIVVGKPISVEKKENPTNEEISALHMTFTQELVNLFDNYKYKYLPKPDSVFLEVE</sequence>
<dbReference type="PANTHER" id="PTHR12317:SF79">
    <property type="entry name" value="ACYLTRANSFERASE"/>
    <property type="match status" value="1"/>
</dbReference>
<dbReference type="EMBL" id="OV725081">
    <property type="protein sequence ID" value="CAH1402342.1"/>
    <property type="molecule type" value="Genomic_DNA"/>
</dbReference>
<protein>
    <recommendedName>
        <fullName evidence="11">Acyltransferase</fullName>
        <ecNumber evidence="11">2.3.1.-</ecNumber>
    </recommendedName>
</protein>
<dbReference type="GO" id="GO:0019432">
    <property type="term" value="P:triglyceride biosynthetic process"/>
    <property type="evidence" value="ECO:0007669"/>
    <property type="project" value="TreeGrafter"/>
</dbReference>
<comment type="similarity">
    <text evidence="2 11">Belongs to the diacylglycerol acyltransferase family.</text>
</comment>
<gene>
    <name evidence="12" type="ORF">NEZAVI_LOCUS11181</name>
</gene>
<feature type="transmembrane region" description="Helical" evidence="11">
    <location>
        <begin position="37"/>
        <end position="60"/>
    </location>
</feature>
<proteinExistence type="inferred from homology"/>
<evidence type="ECO:0000256" key="4">
    <source>
        <dbReference type="ARBA" id="ARBA00022679"/>
    </source>
</evidence>
<dbReference type="Proteomes" id="UP001152798">
    <property type="component" value="Chromosome 5"/>
</dbReference>
<keyword evidence="6 11" id="KW-0256">Endoplasmic reticulum</keyword>
<keyword evidence="5 11" id="KW-0812">Transmembrane</keyword>
<evidence type="ECO:0000256" key="11">
    <source>
        <dbReference type="RuleBase" id="RU367023"/>
    </source>
</evidence>
<dbReference type="GO" id="GO:0004144">
    <property type="term" value="F:diacylglycerol O-acyltransferase activity"/>
    <property type="evidence" value="ECO:0007669"/>
    <property type="project" value="TreeGrafter"/>
</dbReference>
<evidence type="ECO:0000256" key="2">
    <source>
        <dbReference type="ARBA" id="ARBA00005420"/>
    </source>
</evidence>
<evidence type="ECO:0000256" key="3">
    <source>
        <dbReference type="ARBA" id="ARBA00022516"/>
    </source>
</evidence>
<evidence type="ECO:0000256" key="5">
    <source>
        <dbReference type="ARBA" id="ARBA00022692"/>
    </source>
</evidence>
<dbReference type="PANTHER" id="PTHR12317">
    <property type="entry name" value="DIACYLGLYCEROL O-ACYLTRANSFERASE"/>
    <property type="match status" value="1"/>
</dbReference>
<keyword evidence="7 11" id="KW-1133">Transmembrane helix</keyword>
<dbReference type="AlphaFoldDB" id="A0A9P0MTT8"/>
<evidence type="ECO:0000256" key="7">
    <source>
        <dbReference type="ARBA" id="ARBA00022989"/>
    </source>
</evidence>
<evidence type="ECO:0000256" key="8">
    <source>
        <dbReference type="ARBA" id="ARBA00023098"/>
    </source>
</evidence>
<keyword evidence="3" id="KW-0444">Lipid biosynthesis</keyword>
<dbReference type="Pfam" id="PF03982">
    <property type="entry name" value="DAGAT"/>
    <property type="match status" value="1"/>
</dbReference>
<dbReference type="InterPro" id="IPR007130">
    <property type="entry name" value="DAGAT"/>
</dbReference>
<organism evidence="12 13">
    <name type="scientific">Nezara viridula</name>
    <name type="common">Southern green stink bug</name>
    <name type="synonym">Cimex viridulus</name>
    <dbReference type="NCBI Taxonomy" id="85310"/>
    <lineage>
        <taxon>Eukaryota</taxon>
        <taxon>Metazoa</taxon>
        <taxon>Ecdysozoa</taxon>
        <taxon>Arthropoda</taxon>
        <taxon>Hexapoda</taxon>
        <taxon>Insecta</taxon>
        <taxon>Pterygota</taxon>
        <taxon>Neoptera</taxon>
        <taxon>Paraneoptera</taxon>
        <taxon>Hemiptera</taxon>
        <taxon>Heteroptera</taxon>
        <taxon>Panheteroptera</taxon>
        <taxon>Pentatomomorpha</taxon>
        <taxon>Pentatomoidea</taxon>
        <taxon>Pentatomidae</taxon>
        <taxon>Pentatominae</taxon>
        <taxon>Nezara</taxon>
    </lineage>
</organism>
<keyword evidence="4 11" id="KW-0808">Transferase</keyword>
<evidence type="ECO:0000256" key="9">
    <source>
        <dbReference type="ARBA" id="ARBA00023136"/>
    </source>
</evidence>
<evidence type="ECO:0000256" key="1">
    <source>
        <dbReference type="ARBA" id="ARBA00004477"/>
    </source>
</evidence>
<dbReference type="EC" id="2.3.1.-" evidence="11"/>
<dbReference type="CDD" id="cd07987">
    <property type="entry name" value="LPLAT_MGAT-like"/>
    <property type="match status" value="1"/>
</dbReference>
<keyword evidence="8" id="KW-0443">Lipid metabolism</keyword>
<evidence type="ECO:0000256" key="10">
    <source>
        <dbReference type="ARBA" id="ARBA00023315"/>
    </source>
</evidence>
<keyword evidence="13" id="KW-1185">Reference proteome</keyword>
<feature type="transmembrane region" description="Helical" evidence="11">
    <location>
        <begin position="15"/>
        <end position="31"/>
    </location>
</feature>